<proteinExistence type="predicted"/>
<name>A0ACD1ADW7_9FIRM</name>
<evidence type="ECO:0000313" key="2">
    <source>
        <dbReference type="Proteomes" id="UP000594014"/>
    </source>
</evidence>
<accession>A0ACD1ADW7</accession>
<dbReference type="Proteomes" id="UP000594014">
    <property type="component" value="Chromosome"/>
</dbReference>
<evidence type="ECO:0000313" key="1">
    <source>
        <dbReference type="EMBL" id="QOX64579.1"/>
    </source>
</evidence>
<reference evidence="1" key="1">
    <citation type="submission" date="2019-08" db="EMBL/GenBank/DDBJ databases">
        <title>Genome sequence of Clostridiales bacterium MT110.</title>
        <authorList>
            <person name="Cao J."/>
        </authorList>
    </citation>
    <scope>NUCLEOTIDE SEQUENCE</scope>
    <source>
        <strain evidence="1">MT110</strain>
    </source>
</reference>
<sequence length="888" mass="100967">MKKVNLSFMAVMIISLVIILIMNTMSVFAYRDQILTIESQKNNLLSLNLKYASLLEKLYANALQYLDTNDEKYKSEVYNLRNSYFENDNISLEYRIYTENQISASLKKALLNADFTISSQAEYIQFTKEEQRLYLQFLKSYHMVLDRITTAVNNRNNLMLTNPEYDNEVTNQSALMSELTNEYIDRLNRNADHIILRQRIAEYSLVGVSLILLGFATVTFYLILRENAFNSYFRKLYNTIVENFEGGIAILDKDYRFDYVTTGYKEIMGISAMNPIGKTPRETFDQQISEIIEERTMSEPSGEGQADLYIGNKKKSVFYNYFTIEDERGNSKYIHIIRDNTKTEDLQLQLRKQLKEINFYSQAKDSFIANISHEIKTPINAILGMVHFLKSTRLSQNQKELLRKIETSSDILLTIISDVLDLSKIKNNSLSLYPSDFSLECAIKNVEDMFSSQLTSRGIRWWTEYNFNPSLCLHLDKTRFVQVLVNLINNASKFTDRGYIKLSVETLSENDDTVLLQFCIEDTGIGIAEKDISKLFREFEQLENHLTKQHQGTGLGLFICKNIIESMDGRMWVKSTKGQGSKFYFSLPAKKSLDPRLITASGIVSRIPLNGSGGKALVVEDTDINAEVAVRLLREVNITCDTASDGIAAIQCCKDKPCDYYHLILMDIHMPNMDGYTSANILKKEMGVKTPIIALTASDINEQIRSEHADTIECFILKPFKVEAFYNAIAPYFPTQELPVSGSKVTSAGVTHEETIISRTMAPEGMAPAAAAGPVEKAERCQDPFSGREEAIKNMGGMKPIYEKHVQKFKVNYNKSTEHIAALMEEKNYDEARRLAHSIKGLSGTLGMLDLMESSAELEKAILKGDSYDLRIELENFDQDLNAVICAI</sequence>
<organism evidence="1 2">
    <name type="scientific">Anoxybacterium hadale</name>
    <dbReference type="NCBI Taxonomy" id="3408580"/>
    <lineage>
        <taxon>Bacteria</taxon>
        <taxon>Bacillati</taxon>
        <taxon>Bacillota</taxon>
        <taxon>Clostridia</taxon>
        <taxon>Peptostreptococcales</taxon>
        <taxon>Anaerovoracaceae</taxon>
        <taxon>Anoxybacterium</taxon>
    </lineage>
</organism>
<dbReference type="EMBL" id="CP042469">
    <property type="protein sequence ID" value="QOX64579.1"/>
    <property type="molecule type" value="Genomic_DNA"/>
</dbReference>
<gene>
    <name evidence="1" type="ORF">FRZ06_15130</name>
</gene>
<protein>
    <submittedName>
        <fullName evidence="1">Response regulator</fullName>
    </submittedName>
</protein>
<keyword evidence="2" id="KW-1185">Reference proteome</keyword>